<dbReference type="Proteomes" id="UP000255014">
    <property type="component" value="Unassembled WGS sequence"/>
</dbReference>
<keyword evidence="2 4" id="KW-0479">Metal-binding</keyword>
<dbReference type="SUPFAM" id="SSF46626">
    <property type="entry name" value="Cytochrome c"/>
    <property type="match status" value="2"/>
</dbReference>
<keyword evidence="1 4" id="KW-0349">Heme</keyword>
<organism evidence="6 7">
    <name type="scientific">Bordetella pertussis</name>
    <dbReference type="NCBI Taxonomy" id="520"/>
    <lineage>
        <taxon>Bacteria</taxon>
        <taxon>Pseudomonadati</taxon>
        <taxon>Pseudomonadota</taxon>
        <taxon>Betaproteobacteria</taxon>
        <taxon>Burkholderiales</taxon>
        <taxon>Alcaligenaceae</taxon>
        <taxon>Bordetella</taxon>
    </lineage>
</organism>
<dbReference type="PROSITE" id="PS51007">
    <property type="entry name" value="CYTC"/>
    <property type="match status" value="2"/>
</dbReference>
<dbReference type="GO" id="GO:0009055">
    <property type="term" value="F:electron transfer activity"/>
    <property type="evidence" value="ECO:0007669"/>
    <property type="project" value="InterPro"/>
</dbReference>
<evidence type="ECO:0000256" key="2">
    <source>
        <dbReference type="ARBA" id="ARBA00022723"/>
    </source>
</evidence>
<dbReference type="EMBL" id="UFTT01000002">
    <property type="protein sequence ID" value="SUV66747.1"/>
    <property type="molecule type" value="Genomic_DNA"/>
</dbReference>
<dbReference type="InterPro" id="IPR050597">
    <property type="entry name" value="Cytochrome_c_Oxidase_Subunit"/>
</dbReference>
<name>A0A381ABB5_BORPT</name>
<dbReference type="Gene3D" id="1.10.760.10">
    <property type="entry name" value="Cytochrome c-like domain"/>
    <property type="match status" value="2"/>
</dbReference>
<evidence type="ECO:0000313" key="6">
    <source>
        <dbReference type="EMBL" id="SUV66747.1"/>
    </source>
</evidence>
<reference evidence="6 7" key="1">
    <citation type="submission" date="2018-06" db="EMBL/GenBank/DDBJ databases">
        <authorList>
            <consortium name="Pathogen Informatics"/>
            <person name="Doyle S."/>
        </authorList>
    </citation>
    <scope>NUCLEOTIDE SEQUENCE [LARGE SCALE GENOMIC DNA]</scope>
    <source>
        <strain evidence="6 7">NCTC10911</strain>
    </source>
</reference>
<dbReference type="AlphaFoldDB" id="A0A381ABB5"/>
<evidence type="ECO:0000313" key="7">
    <source>
        <dbReference type="Proteomes" id="UP000255014"/>
    </source>
</evidence>
<dbReference type="PANTHER" id="PTHR33751">
    <property type="entry name" value="CBB3-TYPE CYTOCHROME C OXIDASE SUBUNIT FIXP"/>
    <property type="match status" value="1"/>
</dbReference>
<evidence type="ECO:0000256" key="3">
    <source>
        <dbReference type="ARBA" id="ARBA00023004"/>
    </source>
</evidence>
<gene>
    <name evidence="6" type="primary">cc4_3</name>
    <name evidence="6" type="ORF">NCTC10911_03810</name>
</gene>
<dbReference type="GO" id="GO:0020037">
    <property type="term" value="F:heme binding"/>
    <property type="evidence" value="ECO:0007669"/>
    <property type="project" value="InterPro"/>
</dbReference>
<dbReference type="GO" id="GO:0046872">
    <property type="term" value="F:metal ion binding"/>
    <property type="evidence" value="ECO:0007669"/>
    <property type="project" value="UniProtKB-KW"/>
</dbReference>
<keyword evidence="3 4" id="KW-0408">Iron</keyword>
<feature type="domain" description="Cytochrome c" evidence="5">
    <location>
        <begin position="187"/>
        <end position="277"/>
    </location>
</feature>
<dbReference type="InterPro" id="IPR009056">
    <property type="entry name" value="Cyt_c-like_dom"/>
</dbReference>
<evidence type="ECO:0000256" key="4">
    <source>
        <dbReference type="PROSITE-ProRule" id="PRU00433"/>
    </source>
</evidence>
<dbReference type="Pfam" id="PF00034">
    <property type="entry name" value="Cytochrom_C"/>
    <property type="match status" value="1"/>
</dbReference>
<dbReference type="InterPro" id="IPR036909">
    <property type="entry name" value="Cyt_c-like_dom_sf"/>
</dbReference>
<proteinExistence type="predicted"/>
<evidence type="ECO:0000259" key="5">
    <source>
        <dbReference type="PROSITE" id="PS51007"/>
    </source>
</evidence>
<accession>A0A381ABB5</accession>
<feature type="domain" description="Cytochrome c" evidence="5">
    <location>
        <begin position="85"/>
        <end position="173"/>
    </location>
</feature>
<dbReference type="PANTHER" id="PTHR33751:SF11">
    <property type="entry name" value="BLL4483 PROTEIN"/>
    <property type="match status" value="1"/>
</dbReference>
<protein>
    <submittedName>
        <fullName evidence="6">Cytochrome c4</fullName>
    </submittedName>
</protein>
<sequence>MEFDRPCAPAGICYGLGCRICACPDGGQAGILAVGQAADVPAGRARVNFDSPMLAFKSDLRIAMRAWRAACGVLAAAAGMLAMSQAVAQSEAALRPDTMAARVAACTACHGEQGRAGPDGYYPRLAGKPQDYLYHQLLNFRDARRQYPPMAHLLNGLPDAYLREMAVYFAGQDVPYPPPARVEASAALVERGRLLVREGDPARAIPSCASCHGASLAGVAPAIPGLLGLPRDYLVAQIGSWQNGLRRAAEPDCMAQVSLKLTPEDIGAVSAWLASRWDIRTRRNRPAR</sequence>
<evidence type="ECO:0000256" key="1">
    <source>
        <dbReference type="ARBA" id="ARBA00022617"/>
    </source>
</evidence>